<reference evidence="1 2" key="1">
    <citation type="journal article" date="2019" name="Emerg. Microbes Infect.">
        <title>Comprehensive subspecies identification of 175 nontuberculous mycobacteria species based on 7547 genomic profiles.</title>
        <authorList>
            <person name="Matsumoto Y."/>
            <person name="Kinjo T."/>
            <person name="Motooka D."/>
            <person name="Nabeya D."/>
            <person name="Jung N."/>
            <person name="Uechi K."/>
            <person name="Horii T."/>
            <person name="Iida T."/>
            <person name="Fujita J."/>
            <person name="Nakamura S."/>
        </authorList>
    </citation>
    <scope>NUCLEOTIDE SEQUENCE [LARGE SCALE GENOMIC DNA]</scope>
    <source>
        <strain evidence="1 2">JCM 14233</strain>
    </source>
</reference>
<dbReference type="Proteomes" id="UP000467236">
    <property type="component" value="Chromosome"/>
</dbReference>
<accession>A0A7I7MLC7</accession>
<sequence length="50" mass="5658">MDRQVITAAFDGLDAAVDAVLGLDVEVLSTRERLVLLERVERVRRRPSIH</sequence>
<dbReference type="EMBL" id="AP022575">
    <property type="protein sequence ID" value="BBX72587.1"/>
    <property type="molecule type" value="Genomic_DNA"/>
</dbReference>
<evidence type="ECO:0000313" key="2">
    <source>
        <dbReference type="Proteomes" id="UP000467236"/>
    </source>
</evidence>
<protein>
    <submittedName>
        <fullName evidence="1">Uncharacterized protein</fullName>
    </submittedName>
</protein>
<proteinExistence type="predicted"/>
<evidence type="ECO:0000313" key="1">
    <source>
        <dbReference type="EMBL" id="BBX72587.1"/>
    </source>
</evidence>
<dbReference type="RefSeq" id="WP_179961508.1">
    <property type="nucleotide sequence ID" value="NZ_AP022575.1"/>
</dbReference>
<gene>
    <name evidence="1" type="ORF">MSHI_04930</name>
</gene>
<organism evidence="1 2">
    <name type="scientific">Mycobacterium shinjukuense</name>
    <dbReference type="NCBI Taxonomy" id="398694"/>
    <lineage>
        <taxon>Bacteria</taxon>
        <taxon>Bacillati</taxon>
        <taxon>Actinomycetota</taxon>
        <taxon>Actinomycetes</taxon>
        <taxon>Mycobacteriales</taxon>
        <taxon>Mycobacteriaceae</taxon>
        <taxon>Mycobacterium</taxon>
    </lineage>
</organism>
<name>A0A7I7MLC7_9MYCO</name>
<dbReference type="KEGG" id="mshj:MSHI_04930"/>
<dbReference type="AlphaFoldDB" id="A0A7I7MLC7"/>
<keyword evidence="2" id="KW-1185">Reference proteome</keyword>